<dbReference type="AlphaFoldDB" id="A0A246S5G0"/>
<feature type="signal peptide" evidence="2">
    <location>
        <begin position="1"/>
        <end position="27"/>
    </location>
</feature>
<feature type="compositionally biased region" description="Polar residues" evidence="1">
    <location>
        <begin position="50"/>
        <end position="62"/>
    </location>
</feature>
<evidence type="ECO:0000256" key="2">
    <source>
        <dbReference type="SAM" id="SignalP"/>
    </source>
</evidence>
<dbReference type="OrthoDB" id="6166475at2"/>
<sequence>MLSKEIGKKLAIVATALGLIVSPLAMANSSIELNKDRSAGQNVIDKPTSHRPSNAANTSANDLNRDEGDSLDFSPSSSRASSNEKGATTRQEGYSTGELNRDEGDSTDW</sequence>
<gene>
    <name evidence="3" type="ORF">JI62_00675</name>
</gene>
<feature type="compositionally biased region" description="Basic and acidic residues" evidence="1">
    <location>
        <begin position="99"/>
        <end position="109"/>
    </location>
</feature>
<name>A0A246S5G0_9GAMM</name>
<comment type="caution">
    <text evidence="3">The sequence shown here is derived from an EMBL/GenBank/DDBJ whole genome shotgun (WGS) entry which is preliminary data.</text>
</comment>
<proteinExistence type="predicted"/>
<dbReference type="EMBL" id="JPUA01000001">
    <property type="protein sequence ID" value="OWV31707.1"/>
    <property type="molecule type" value="Genomic_DNA"/>
</dbReference>
<keyword evidence="2" id="KW-0732">Signal</keyword>
<evidence type="ECO:0000256" key="1">
    <source>
        <dbReference type="SAM" id="MobiDB-lite"/>
    </source>
</evidence>
<feature type="region of interest" description="Disordered" evidence="1">
    <location>
        <begin position="34"/>
        <end position="109"/>
    </location>
</feature>
<feature type="compositionally biased region" description="Polar residues" evidence="1">
    <location>
        <begin position="73"/>
        <end position="98"/>
    </location>
</feature>
<dbReference type="RefSeq" id="WP_088698315.1">
    <property type="nucleotide sequence ID" value="NZ_JPUA01000001.1"/>
</dbReference>
<keyword evidence="4" id="KW-1185">Reference proteome</keyword>
<reference evidence="3 4" key="1">
    <citation type="submission" date="2014-08" db="EMBL/GenBank/DDBJ databases">
        <title>Draft genome sequence of a novel L-asparaginase producing marine bacterium, Halomonas campaniensis.</title>
        <authorList>
            <person name="Sundarakrishnan B."/>
            <person name="Moushumi Priya A."/>
            <person name="Raman G."/>
            <person name="Sakthivel N."/>
            <person name="Park S."/>
            <person name="Jayachandran S."/>
        </authorList>
    </citation>
    <scope>NUCLEOTIDE SEQUENCE [LARGE SCALE GENOMIC DNA]</scope>
    <source>
        <strain evidence="3 4">SK03</strain>
    </source>
</reference>
<evidence type="ECO:0000313" key="4">
    <source>
        <dbReference type="Proteomes" id="UP000197334"/>
    </source>
</evidence>
<organism evidence="3 4">
    <name type="scientific">Halomonas campaniensis</name>
    <dbReference type="NCBI Taxonomy" id="213554"/>
    <lineage>
        <taxon>Bacteria</taxon>
        <taxon>Pseudomonadati</taxon>
        <taxon>Pseudomonadota</taxon>
        <taxon>Gammaproteobacteria</taxon>
        <taxon>Oceanospirillales</taxon>
        <taxon>Halomonadaceae</taxon>
        <taxon>Halomonas</taxon>
    </lineage>
</organism>
<evidence type="ECO:0000313" key="3">
    <source>
        <dbReference type="EMBL" id="OWV31707.1"/>
    </source>
</evidence>
<accession>A0A246S5G0</accession>
<protein>
    <submittedName>
        <fullName evidence="3">Uncharacterized protein</fullName>
    </submittedName>
</protein>
<dbReference type="Proteomes" id="UP000197334">
    <property type="component" value="Unassembled WGS sequence"/>
</dbReference>
<feature type="chain" id="PRO_5012512676" evidence="2">
    <location>
        <begin position="28"/>
        <end position="109"/>
    </location>
</feature>